<evidence type="ECO:0000313" key="2">
    <source>
        <dbReference type="Proteomes" id="UP000192980"/>
    </source>
</evidence>
<name>A0A1X7J669_9SPHI</name>
<protein>
    <submittedName>
        <fullName evidence="1">Uncharacterized protein</fullName>
    </submittedName>
</protein>
<accession>A0A1X7J669</accession>
<reference evidence="1 2" key="1">
    <citation type="submission" date="2017-04" db="EMBL/GenBank/DDBJ databases">
        <authorList>
            <person name="Afonso C.L."/>
            <person name="Miller P.J."/>
            <person name="Scott M.A."/>
            <person name="Spackman E."/>
            <person name="Goraichik I."/>
            <person name="Dimitrov K.M."/>
            <person name="Suarez D.L."/>
            <person name="Swayne D.E."/>
        </authorList>
    </citation>
    <scope>NUCLEOTIDE SEQUENCE [LARGE SCALE GENOMIC DNA]</scope>
    <source>
        <strain evidence="1 2">DSM 22418</strain>
    </source>
</reference>
<keyword evidence="2" id="KW-1185">Reference proteome</keyword>
<dbReference type="Proteomes" id="UP000192980">
    <property type="component" value="Unassembled WGS sequence"/>
</dbReference>
<dbReference type="OrthoDB" id="981624at2"/>
<proteinExistence type="predicted"/>
<dbReference type="AlphaFoldDB" id="A0A1X7J669"/>
<dbReference type="RefSeq" id="WP_131401731.1">
    <property type="nucleotide sequence ID" value="NZ_FXAU01000002.1"/>
</dbReference>
<sequence length="337" mass="39231">MSLCKLCLEREANKKNTHYLTDAIIRTCLNIEGSNEREKGLYFALDNTNPFIDFNFQRLDELTLETTIGRKPTEEEIENAKSIPFSVDYVFCSDCENLFTDIETPFIQNILPHFRQADLSGLKIVSEADVVTIRNFFHIQLYRSAVCEDILAFSPEFKEKLRHSILQKNGDTSIPLSVTHLQTLGGNAIYTENYIGFTDDKNPFIVFMNDFVIQVYENEDAIKFLPFHGLNEQETFVSAININEESFAFKIFDNAERKVFLNTVIVNEKVKKTIQYYRDMFDMFWRKLFGVDAPVLQKERYIQSLINGDDNNLIKYSKQQVFEFTVAYMAKLFNVTK</sequence>
<dbReference type="EMBL" id="FXAU01000002">
    <property type="protein sequence ID" value="SMG22992.1"/>
    <property type="molecule type" value="Genomic_DNA"/>
</dbReference>
<evidence type="ECO:0000313" key="1">
    <source>
        <dbReference type="EMBL" id="SMG22992.1"/>
    </source>
</evidence>
<gene>
    <name evidence="1" type="ORF">SAMN05660862_1487</name>
</gene>
<organism evidence="1 2">
    <name type="scientific">Sphingobacterium psychroaquaticum</name>
    <dbReference type="NCBI Taxonomy" id="561061"/>
    <lineage>
        <taxon>Bacteria</taxon>
        <taxon>Pseudomonadati</taxon>
        <taxon>Bacteroidota</taxon>
        <taxon>Sphingobacteriia</taxon>
        <taxon>Sphingobacteriales</taxon>
        <taxon>Sphingobacteriaceae</taxon>
        <taxon>Sphingobacterium</taxon>
    </lineage>
</organism>